<name>A0A1V1NVP1_9BACT</name>
<keyword evidence="2" id="KW-0677">Repeat</keyword>
<dbReference type="SUPFAM" id="SSF49313">
    <property type="entry name" value="Cadherin-like"/>
    <property type="match status" value="2"/>
</dbReference>
<comment type="caution">
    <text evidence="6">The sequence shown here is derived from an EMBL/GenBank/DDBJ whole genome shotgun (WGS) entry which is preliminary data.</text>
</comment>
<dbReference type="CDD" id="cd11304">
    <property type="entry name" value="Cadherin_repeat"/>
    <property type="match status" value="2"/>
</dbReference>
<dbReference type="InterPro" id="IPR002126">
    <property type="entry name" value="Cadherin-like_dom"/>
</dbReference>
<dbReference type="GO" id="GO:0016477">
    <property type="term" value="P:cell migration"/>
    <property type="evidence" value="ECO:0007669"/>
    <property type="project" value="TreeGrafter"/>
</dbReference>
<dbReference type="SMART" id="SM00112">
    <property type="entry name" value="CA"/>
    <property type="match status" value="1"/>
</dbReference>
<dbReference type="InterPro" id="IPR039808">
    <property type="entry name" value="Cadherin"/>
</dbReference>
<proteinExistence type="predicted"/>
<organism evidence="6 7">
    <name type="scientific">Candidatus Magnetoglobus multicellularis str. Araruama</name>
    <dbReference type="NCBI Taxonomy" id="890399"/>
    <lineage>
        <taxon>Bacteria</taxon>
        <taxon>Pseudomonadati</taxon>
        <taxon>Thermodesulfobacteriota</taxon>
        <taxon>Desulfobacteria</taxon>
        <taxon>Desulfobacterales</taxon>
        <taxon>Desulfobacteraceae</taxon>
        <taxon>Candidatus Magnetoglobus</taxon>
    </lineage>
</organism>
<dbReference type="GO" id="GO:0008013">
    <property type="term" value="F:beta-catenin binding"/>
    <property type="evidence" value="ECO:0007669"/>
    <property type="project" value="TreeGrafter"/>
</dbReference>
<sequence>MAVTDFLGYTDVKSFTVTRNYNNAPVIDKNQIFAINDHATLQTEVGIVKANDIDGDPFSYTITKILPDISQANTFEIDTTTGQLTLYTALNAKEIDSYTLTVSVFDGISRTSADVIVQVLDENHPPEITIKHLEIGDHATINTSLGRPLTVTDLDPNDPISYTITQITPNPLTKTFLIDPDIGGLTLNVQLNAKEVQFYTL</sequence>
<feature type="domain" description="Cadherin" evidence="5">
    <location>
        <begin position="127"/>
        <end position="201"/>
    </location>
</feature>
<dbReference type="Proteomes" id="UP000189670">
    <property type="component" value="Unassembled WGS sequence"/>
</dbReference>
<evidence type="ECO:0000256" key="2">
    <source>
        <dbReference type="ARBA" id="ARBA00022737"/>
    </source>
</evidence>
<dbReference type="GO" id="GO:0045296">
    <property type="term" value="F:cadherin binding"/>
    <property type="evidence" value="ECO:0007669"/>
    <property type="project" value="TreeGrafter"/>
</dbReference>
<evidence type="ECO:0000256" key="4">
    <source>
        <dbReference type="ARBA" id="ARBA00023136"/>
    </source>
</evidence>
<dbReference type="EMBL" id="ATBP01001859">
    <property type="protein sequence ID" value="ETR66621.1"/>
    <property type="molecule type" value="Genomic_DNA"/>
</dbReference>
<reference evidence="7" key="1">
    <citation type="submission" date="2012-11" db="EMBL/GenBank/DDBJ databases">
        <authorList>
            <person name="Lucero-Rivera Y.E."/>
            <person name="Tovar-Ramirez D."/>
        </authorList>
    </citation>
    <scope>NUCLEOTIDE SEQUENCE [LARGE SCALE GENOMIC DNA]</scope>
    <source>
        <strain evidence="7">Araruama</strain>
    </source>
</reference>
<evidence type="ECO:0000313" key="6">
    <source>
        <dbReference type="EMBL" id="ETR66621.1"/>
    </source>
</evidence>
<dbReference type="GO" id="GO:0016342">
    <property type="term" value="C:catenin complex"/>
    <property type="evidence" value="ECO:0007669"/>
    <property type="project" value="TreeGrafter"/>
</dbReference>
<keyword evidence="4" id="KW-0472">Membrane</keyword>
<gene>
    <name evidence="6" type="ORF">OMM_12562</name>
</gene>
<evidence type="ECO:0000256" key="3">
    <source>
        <dbReference type="ARBA" id="ARBA00022837"/>
    </source>
</evidence>
<accession>A0A1V1NVP1</accession>
<dbReference type="PANTHER" id="PTHR24027">
    <property type="entry name" value="CADHERIN-23"/>
    <property type="match status" value="1"/>
</dbReference>
<dbReference type="PANTHER" id="PTHR24027:SF438">
    <property type="entry name" value="CADHERIN 23"/>
    <property type="match status" value="1"/>
</dbReference>
<dbReference type="Gene3D" id="2.60.40.60">
    <property type="entry name" value="Cadherins"/>
    <property type="match status" value="2"/>
</dbReference>
<dbReference type="InterPro" id="IPR015919">
    <property type="entry name" value="Cadherin-like_sf"/>
</dbReference>
<dbReference type="GO" id="GO:0007156">
    <property type="term" value="P:homophilic cell adhesion via plasma membrane adhesion molecules"/>
    <property type="evidence" value="ECO:0007669"/>
    <property type="project" value="InterPro"/>
</dbReference>
<protein>
    <recommendedName>
        <fullName evidence="5">Cadherin domain-containing protein</fullName>
    </recommendedName>
</protein>
<keyword evidence="3" id="KW-0106">Calcium</keyword>
<feature type="domain" description="Cadherin" evidence="5">
    <location>
        <begin position="27"/>
        <end position="128"/>
    </location>
</feature>
<dbReference type="Pfam" id="PF00028">
    <property type="entry name" value="Cadherin"/>
    <property type="match status" value="1"/>
</dbReference>
<evidence type="ECO:0000256" key="1">
    <source>
        <dbReference type="ARBA" id="ARBA00004370"/>
    </source>
</evidence>
<dbReference type="AlphaFoldDB" id="A0A1V1NVP1"/>
<evidence type="ECO:0000259" key="5">
    <source>
        <dbReference type="PROSITE" id="PS50268"/>
    </source>
</evidence>
<dbReference type="GO" id="GO:0005509">
    <property type="term" value="F:calcium ion binding"/>
    <property type="evidence" value="ECO:0007669"/>
    <property type="project" value="InterPro"/>
</dbReference>
<evidence type="ECO:0000313" key="7">
    <source>
        <dbReference type="Proteomes" id="UP000189670"/>
    </source>
</evidence>
<dbReference type="PROSITE" id="PS50268">
    <property type="entry name" value="CADHERIN_2"/>
    <property type="match status" value="2"/>
</dbReference>
<feature type="non-terminal residue" evidence="6">
    <location>
        <position position="201"/>
    </location>
</feature>
<comment type="subcellular location">
    <subcellularLocation>
        <location evidence="1">Membrane</location>
    </subcellularLocation>
</comment>